<evidence type="ECO:0000256" key="1">
    <source>
        <dbReference type="SAM" id="Phobius"/>
    </source>
</evidence>
<dbReference type="AlphaFoldDB" id="A0A2A8D0M0"/>
<proteinExistence type="predicted"/>
<dbReference type="PANTHER" id="PTHR40394:SF2">
    <property type="entry name" value="QUINOL:CYTOCHROME C OXIDOREDUCTASE MEMBRANE PROTEIN"/>
    <property type="match status" value="1"/>
</dbReference>
<evidence type="ECO:0000313" key="2">
    <source>
        <dbReference type="EMBL" id="PEN14357.1"/>
    </source>
</evidence>
<comment type="caution">
    <text evidence="2">The sequence shown here is derived from an EMBL/GenBank/DDBJ whole genome shotgun (WGS) entry which is preliminary data.</text>
</comment>
<name>A0A2A8D0M0_9BACT</name>
<dbReference type="Proteomes" id="UP000220102">
    <property type="component" value="Unassembled WGS sequence"/>
</dbReference>
<dbReference type="EMBL" id="PDEQ01000002">
    <property type="protein sequence ID" value="PEN14357.1"/>
    <property type="molecule type" value="Genomic_DNA"/>
</dbReference>
<feature type="transmembrane region" description="Helical" evidence="1">
    <location>
        <begin position="115"/>
        <end position="138"/>
    </location>
</feature>
<keyword evidence="1" id="KW-1133">Transmembrane helix</keyword>
<organism evidence="2 3">
    <name type="scientific">Longibacter salinarum</name>
    <dbReference type="NCBI Taxonomy" id="1850348"/>
    <lineage>
        <taxon>Bacteria</taxon>
        <taxon>Pseudomonadati</taxon>
        <taxon>Rhodothermota</taxon>
        <taxon>Rhodothermia</taxon>
        <taxon>Rhodothermales</taxon>
        <taxon>Salisaetaceae</taxon>
        <taxon>Longibacter</taxon>
    </lineage>
</organism>
<accession>A0A2A8D0M0</accession>
<keyword evidence="1" id="KW-0472">Membrane</keyword>
<protein>
    <recommendedName>
        <fullName evidence="4">DUF3341 domain-containing protein</fullName>
    </recommendedName>
</protein>
<reference evidence="2 3" key="1">
    <citation type="submission" date="2017-10" db="EMBL/GenBank/DDBJ databases">
        <title>Draft genome of Longibacter Salinarum.</title>
        <authorList>
            <person name="Goh K.M."/>
            <person name="Shamsir M.S."/>
            <person name="Lim S.W."/>
        </authorList>
    </citation>
    <scope>NUCLEOTIDE SEQUENCE [LARGE SCALE GENOMIC DNA]</scope>
    <source>
        <strain evidence="2 3">KCTC 52045</strain>
    </source>
</reference>
<evidence type="ECO:0000313" key="3">
    <source>
        <dbReference type="Proteomes" id="UP000220102"/>
    </source>
</evidence>
<dbReference type="Pfam" id="PF11821">
    <property type="entry name" value="ActD"/>
    <property type="match status" value="1"/>
</dbReference>
<sequence length="207" mass="22450">MLDELTRELKATMGIYESDEEQVYGLLAEFSDPGALLHAAEAVRENGYSHFDTHSPFPIHGMDRAMGLGNSKVGFFSFGGAVTGLAVGYLLQWWTSAVDYPINISGKPFFAVEPSVPIMFELTILFGALGAVAGMLALNGLPRPYNPLFYSERFERVTDDAFFLHIAASDSQFDETDTANLLRKAGALNVELVQDDGTAETAPASSL</sequence>
<dbReference type="InterPro" id="IPR021776">
    <property type="entry name" value="ActD"/>
</dbReference>
<dbReference type="RefSeq" id="WP_098074539.1">
    <property type="nucleotide sequence ID" value="NZ_PDEQ01000002.1"/>
</dbReference>
<dbReference type="OrthoDB" id="9792475at2"/>
<evidence type="ECO:0008006" key="4">
    <source>
        <dbReference type="Google" id="ProtNLM"/>
    </source>
</evidence>
<keyword evidence="3" id="KW-1185">Reference proteome</keyword>
<gene>
    <name evidence="2" type="ORF">CRI94_04805</name>
</gene>
<keyword evidence="1" id="KW-0812">Transmembrane</keyword>
<dbReference type="PANTHER" id="PTHR40394">
    <property type="entry name" value="LIPOPROTEIN-RELATED"/>
    <property type="match status" value="1"/>
</dbReference>
<feature type="transmembrane region" description="Helical" evidence="1">
    <location>
        <begin position="73"/>
        <end position="95"/>
    </location>
</feature>